<feature type="chain" id="PRO_5001682061" description="DUF2057 domain-containing protein" evidence="2">
    <location>
        <begin position="27"/>
        <end position="211"/>
    </location>
</feature>
<feature type="region of interest" description="Disordered" evidence="1">
    <location>
        <begin position="156"/>
        <end position="183"/>
    </location>
</feature>
<keyword evidence="2" id="KW-0732">Signal</keyword>
<dbReference type="AlphaFoldDB" id="A0A072MWT8"/>
<dbReference type="RefSeq" id="WP_036134668.1">
    <property type="nucleotide sequence ID" value="NZ_ANIE01000010.1"/>
</dbReference>
<evidence type="ECO:0000313" key="4">
    <source>
        <dbReference type="Proteomes" id="UP000035057"/>
    </source>
</evidence>
<feature type="signal peptide" evidence="2">
    <location>
        <begin position="1"/>
        <end position="26"/>
    </location>
</feature>
<comment type="caution">
    <text evidence="3">The sequence shown here is derived from an EMBL/GenBank/DDBJ whole genome shotgun (WGS) entry which is preliminary data.</text>
</comment>
<evidence type="ECO:0000313" key="3">
    <source>
        <dbReference type="EMBL" id="KEF29721.1"/>
    </source>
</evidence>
<proteinExistence type="predicted"/>
<organism evidence="3 4">
    <name type="scientific">Marinobacter nitratireducens</name>
    <dbReference type="NCBI Taxonomy" id="1137280"/>
    <lineage>
        <taxon>Bacteria</taxon>
        <taxon>Pseudomonadati</taxon>
        <taxon>Pseudomonadota</taxon>
        <taxon>Gammaproteobacteria</taxon>
        <taxon>Pseudomonadales</taxon>
        <taxon>Marinobacteraceae</taxon>
        <taxon>Marinobacter</taxon>
    </lineage>
</organism>
<protein>
    <recommendedName>
        <fullName evidence="5">DUF2057 domain-containing protein</fullName>
    </recommendedName>
</protein>
<accession>A0A072MWT8</accession>
<keyword evidence="4" id="KW-1185">Reference proteome</keyword>
<dbReference type="EMBL" id="ANIE01000010">
    <property type="protein sequence ID" value="KEF29721.1"/>
    <property type="molecule type" value="Genomic_DNA"/>
</dbReference>
<sequence length="211" mass="22776">MNIRQARLAFAALLAVGLAACSSTMSRVETWEGAPASAADAAVLKAPAAIKVAEVNGRSMTNYLMDDLALDYALLPGRNEVVFSHKTIWAKSGVVDNGESKVHVYESEPQVVTFDAKPGQVYEFQFAKAENRGEAEALSQDFSALIVTGQGDEVAESTLWEPEQDRERTPISSAASAGDMGQSGNALDRLKSVWATATDEEKKAFLRWAFE</sequence>
<dbReference type="PROSITE" id="PS51257">
    <property type="entry name" value="PROKAR_LIPOPROTEIN"/>
    <property type="match status" value="1"/>
</dbReference>
<evidence type="ECO:0000256" key="2">
    <source>
        <dbReference type="SAM" id="SignalP"/>
    </source>
</evidence>
<dbReference type="Pfam" id="PF09829">
    <property type="entry name" value="DUF2057"/>
    <property type="match status" value="1"/>
</dbReference>
<dbReference type="InterPro" id="IPR018635">
    <property type="entry name" value="UPF0319"/>
</dbReference>
<dbReference type="Proteomes" id="UP000035057">
    <property type="component" value="Unassembled WGS sequence"/>
</dbReference>
<name>A0A072MWT8_9GAMM</name>
<dbReference type="PATRIC" id="fig|1137280.3.peg.3376"/>
<gene>
    <name evidence="3" type="ORF">D777_00226</name>
</gene>
<evidence type="ECO:0000256" key="1">
    <source>
        <dbReference type="SAM" id="MobiDB-lite"/>
    </source>
</evidence>
<reference evidence="3 4" key="1">
    <citation type="submission" date="2012-12" db="EMBL/GenBank/DDBJ databases">
        <title>Genome assembly of Marinobacter sp. AK21.</title>
        <authorList>
            <person name="Khatri I."/>
            <person name="Kumar R."/>
            <person name="Vaidya B."/>
            <person name="Subramanian S."/>
            <person name="Pinnaka A."/>
        </authorList>
    </citation>
    <scope>NUCLEOTIDE SEQUENCE [LARGE SCALE GENOMIC DNA]</scope>
    <source>
        <strain evidence="3 4">AK21</strain>
    </source>
</reference>
<dbReference type="OrthoDB" id="6363842at2"/>
<evidence type="ECO:0008006" key="5">
    <source>
        <dbReference type="Google" id="ProtNLM"/>
    </source>
</evidence>